<gene>
    <name evidence="3" type="ORF">COT24_01740</name>
</gene>
<evidence type="ECO:0000313" key="4">
    <source>
        <dbReference type="Proteomes" id="UP000231542"/>
    </source>
</evidence>
<name>A0A2H0YWB0_9BACT</name>
<dbReference type="SUPFAM" id="SSF56112">
    <property type="entry name" value="Protein kinase-like (PK-like)"/>
    <property type="match status" value="1"/>
</dbReference>
<dbReference type="AlphaFoldDB" id="A0A2H0YWB0"/>
<comment type="similarity">
    <text evidence="1">Belongs to the pseudomonas-type ThrB family.</text>
</comment>
<comment type="caution">
    <text evidence="3">The sequence shown here is derived from an EMBL/GenBank/DDBJ whole genome shotgun (WGS) entry which is preliminary data.</text>
</comment>
<accession>A0A2H0YWB0</accession>
<dbReference type="InterPro" id="IPR050249">
    <property type="entry name" value="Pseudomonas-type_ThrB"/>
</dbReference>
<dbReference type="Gene3D" id="3.30.200.20">
    <property type="entry name" value="Phosphorylase Kinase, domain 1"/>
    <property type="match status" value="1"/>
</dbReference>
<protein>
    <recommendedName>
        <fullName evidence="2">Aminoglycoside phosphotransferase domain-containing protein</fullName>
    </recommendedName>
</protein>
<dbReference type="Gene3D" id="3.90.1200.10">
    <property type="match status" value="1"/>
</dbReference>
<evidence type="ECO:0000313" key="3">
    <source>
        <dbReference type="EMBL" id="PIS42777.1"/>
    </source>
</evidence>
<evidence type="ECO:0000259" key="2">
    <source>
        <dbReference type="Pfam" id="PF01636"/>
    </source>
</evidence>
<dbReference type="InterPro" id="IPR002575">
    <property type="entry name" value="Aminoglycoside_PTrfase"/>
</dbReference>
<dbReference type="Proteomes" id="UP000231542">
    <property type="component" value="Unassembled WGS sequence"/>
</dbReference>
<feature type="domain" description="Aminoglycoside phosphotransferase" evidence="2">
    <location>
        <begin position="23"/>
        <end position="237"/>
    </location>
</feature>
<proteinExistence type="inferred from homology"/>
<sequence length="334" mass="39113">MNITEIAQVLTHYNGNVDEIRVIQYFKAGFINDVVLLEVFKERFVLKKRVGEQEKILEKNAQLVAHLANRKFPVTSLIKTIRGKSNVIGRDQVSYELYYYVKGIASGEVKFRDEKIKKAAKLFSNIDRELKNPTARLPRFPKAKFFIYSEIIQGLKAYRKNLAGARTFEKQRLFKFADQSIKRLQKDPFKFNFERLPYQITHGSLSDNNIIVNRDGDIKAIIDWDNIRMRPRIHSVAQQALSFSGSFKHTNFLNNFVTYLEYYIKQNPLSRKELIAIPDLLEYRALNRLWIFDHYLNKGQKKALNAIKKLTEADKWLQKNKTLMQNTLDGIELS</sequence>
<reference evidence="3 4" key="1">
    <citation type="submission" date="2017-09" db="EMBL/GenBank/DDBJ databases">
        <title>Depth-based differentiation of microbial function through sediment-hosted aquifers and enrichment of novel symbionts in the deep terrestrial subsurface.</title>
        <authorList>
            <person name="Probst A.J."/>
            <person name="Ladd B."/>
            <person name="Jarett J.K."/>
            <person name="Geller-Mcgrath D.E."/>
            <person name="Sieber C.M."/>
            <person name="Emerson J.B."/>
            <person name="Anantharaman K."/>
            <person name="Thomas B.C."/>
            <person name="Malmstrom R."/>
            <person name="Stieglmeier M."/>
            <person name="Klingl A."/>
            <person name="Woyke T."/>
            <person name="Ryan C.M."/>
            <person name="Banfield J.F."/>
        </authorList>
    </citation>
    <scope>NUCLEOTIDE SEQUENCE [LARGE SCALE GENOMIC DNA]</scope>
    <source>
        <strain evidence="3">CG08_land_8_20_14_0_20_40_16</strain>
    </source>
</reference>
<dbReference type="PANTHER" id="PTHR21064:SF6">
    <property type="entry name" value="AMINOGLYCOSIDE PHOSPHOTRANSFERASE DOMAIN-CONTAINING PROTEIN"/>
    <property type="match status" value="1"/>
</dbReference>
<dbReference type="EMBL" id="PEXU01000020">
    <property type="protein sequence ID" value="PIS42777.1"/>
    <property type="molecule type" value="Genomic_DNA"/>
</dbReference>
<dbReference type="InterPro" id="IPR011009">
    <property type="entry name" value="Kinase-like_dom_sf"/>
</dbReference>
<dbReference type="GO" id="GO:0019202">
    <property type="term" value="F:amino acid kinase activity"/>
    <property type="evidence" value="ECO:0007669"/>
    <property type="project" value="TreeGrafter"/>
</dbReference>
<dbReference type="Pfam" id="PF01636">
    <property type="entry name" value="APH"/>
    <property type="match status" value="1"/>
</dbReference>
<evidence type="ECO:0000256" key="1">
    <source>
        <dbReference type="ARBA" id="ARBA00038240"/>
    </source>
</evidence>
<dbReference type="PANTHER" id="PTHR21064">
    <property type="entry name" value="AMINOGLYCOSIDE PHOSPHOTRANSFERASE DOMAIN-CONTAINING PROTEIN-RELATED"/>
    <property type="match status" value="1"/>
</dbReference>
<organism evidence="3 4">
    <name type="scientific">Candidatus Kerfeldbacteria bacterium CG08_land_8_20_14_0_20_40_16</name>
    <dbReference type="NCBI Taxonomy" id="2014244"/>
    <lineage>
        <taxon>Bacteria</taxon>
        <taxon>Candidatus Kerfeldiibacteriota</taxon>
    </lineage>
</organism>